<sequence length="236" mass="26126">MSAIYLVRHGQASFGAADYDQLSELGVRQSTLLGQWLAQTGQDMPLLVTGSHRRHQQSSAACLAALSHNCGTSAQQQLQDPGFDEFDHQQVLLRLMPQFADRAVLAAYLAEQENPARAFQQVFAKAVARWVGGEHDEDYSETWPQFKARCNAALARLLECIGSGQSAWVFTSGGPISAICQRLLAIPDRQIFELNWSLVNTGVTKLLYRPGRVSLSYLNSFAHLENARDATLVSYR</sequence>
<accession>A0A127QNJ9</accession>
<dbReference type="SUPFAM" id="SSF53254">
    <property type="entry name" value="Phosphoglycerate mutase-like"/>
    <property type="match status" value="1"/>
</dbReference>
<evidence type="ECO:0000256" key="1">
    <source>
        <dbReference type="ARBA" id="ARBA00022801"/>
    </source>
</evidence>
<reference evidence="2 3" key="1">
    <citation type="submission" date="2015-11" db="EMBL/GenBank/DDBJ databases">
        <title>Exploring the genomic traits of fungus-feeding bacterial genus Collimonas.</title>
        <authorList>
            <person name="Song C."/>
            <person name="Schmidt R."/>
            <person name="de Jager V."/>
            <person name="Krzyzanowska D."/>
            <person name="Jongedijk E."/>
            <person name="Cankar K."/>
            <person name="Beekwilder J."/>
            <person name="van Veen A."/>
            <person name="de Boer W."/>
            <person name="van Veen J.A."/>
            <person name="Garbeva P."/>
        </authorList>
    </citation>
    <scope>NUCLEOTIDE SEQUENCE [LARGE SCALE GENOMIC DNA]</scope>
    <source>
        <strain evidence="2 3">Ter282</strain>
    </source>
</reference>
<keyword evidence="1" id="KW-0378">Hydrolase</keyword>
<dbReference type="OrthoDB" id="280692at2"/>
<gene>
    <name evidence="2" type="ORF">CAter282_3893</name>
</gene>
<organism evidence="2 3">
    <name type="scientific">Collimonas arenae</name>
    <dbReference type="NCBI Taxonomy" id="279058"/>
    <lineage>
        <taxon>Bacteria</taxon>
        <taxon>Pseudomonadati</taxon>
        <taxon>Pseudomonadota</taxon>
        <taxon>Betaproteobacteria</taxon>
        <taxon>Burkholderiales</taxon>
        <taxon>Oxalobacteraceae</taxon>
        <taxon>Collimonas</taxon>
    </lineage>
</organism>
<dbReference type="InterPro" id="IPR029033">
    <property type="entry name" value="His_PPase_superfam"/>
</dbReference>
<dbReference type="PANTHER" id="PTHR20935:SF0">
    <property type="entry name" value="SERINE_THREONINE-PROTEIN PHOSPHATASE PGAM5, MITOCHONDRIAL"/>
    <property type="match status" value="1"/>
</dbReference>
<name>A0A127QNJ9_9BURK</name>
<proteinExistence type="predicted"/>
<dbReference type="SMART" id="SM00855">
    <property type="entry name" value="PGAM"/>
    <property type="match status" value="1"/>
</dbReference>
<dbReference type="InterPro" id="IPR013078">
    <property type="entry name" value="His_Pase_superF_clade-1"/>
</dbReference>
<dbReference type="AlphaFoldDB" id="A0A127QNJ9"/>
<dbReference type="EMBL" id="CP013235">
    <property type="protein sequence ID" value="AMP11566.1"/>
    <property type="molecule type" value="Genomic_DNA"/>
</dbReference>
<protein>
    <submittedName>
        <fullName evidence="2">Histidine phosphatase super family protein</fullName>
    </submittedName>
</protein>
<dbReference type="PANTHER" id="PTHR20935">
    <property type="entry name" value="PHOSPHOGLYCERATE MUTASE-RELATED"/>
    <property type="match status" value="1"/>
</dbReference>
<dbReference type="Gene3D" id="3.40.50.1240">
    <property type="entry name" value="Phosphoglycerate mutase-like"/>
    <property type="match status" value="1"/>
</dbReference>
<dbReference type="Proteomes" id="UP000071778">
    <property type="component" value="Chromosome"/>
</dbReference>
<dbReference type="GO" id="GO:0016787">
    <property type="term" value="F:hydrolase activity"/>
    <property type="evidence" value="ECO:0007669"/>
    <property type="project" value="UniProtKB-KW"/>
</dbReference>
<dbReference type="InterPro" id="IPR051021">
    <property type="entry name" value="Mito_Ser/Thr_phosphatase"/>
</dbReference>
<evidence type="ECO:0000313" key="3">
    <source>
        <dbReference type="Proteomes" id="UP000071778"/>
    </source>
</evidence>
<dbReference type="Pfam" id="PF00300">
    <property type="entry name" value="His_Phos_1"/>
    <property type="match status" value="2"/>
</dbReference>
<dbReference type="PATRIC" id="fig|279058.17.peg.4207"/>
<keyword evidence="3" id="KW-1185">Reference proteome</keyword>
<evidence type="ECO:0000313" key="2">
    <source>
        <dbReference type="EMBL" id="AMP11566.1"/>
    </source>
</evidence>
<dbReference type="RefSeq" id="WP_061534530.1">
    <property type="nucleotide sequence ID" value="NZ_CP013233.1"/>
</dbReference>